<feature type="transmembrane region" description="Helical" evidence="11">
    <location>
        <begin position="32"/>
        <end position="52"/>
    </location>
</feature>
<reference evidence="12" key="1">
    <citation type="submission" date="2021-01" db="EMBL/GenBank/DDBJ databases">
        <title>Whole genome shotgun sequence of Rugosimonospora africana NBRC 104875.</title>
        <authorList>
            <person name="Komaki H."/>
            <person name="Tamura T."/>
        </authorList>
    </citation>
    <scope>NUCLEOTIDE SEQUENCE</scope>
    <source>
        <strain evidence="12">NBRC 104875</strain>
    </source>
</reference>
<evidence type="ECO:0000256" key="4">
    <source>
        <dbReference type="ARBA" id="ARBA00022475"/>
    </source>
</evidence>
<dbReference type="AlphaFoldDB" id="A0A8J3VTY1"/>
<feature type="transmembrane region" description="Helical" evidence="11">
    <location>
        <begin position="312"/>
        <end position="330"/>
    </location>
</feature>
<gene>
    <name evidence="12" type="ORF">Raf01_62000</name>
</gene>
<keyword evidence="5" id="KW-0997">Cell inner membrane</keyword>
<feature type="transmembrane region" description="Helical" evidence="11">
    <location>
        <begin position="110"/>
        <end position="133"/>
    </location>
</feature>
<keyword evidence="3" id="KW-0813">Transport</keyword>
<keyword evidence="4" id="KW-1003">Cell membrane</keyword>
<organism evidence="12 13">
    <name type="scientific">Rugosimonospora africana</name>
    <dbReference type="NCBI Taxonomy" id="556532"/>
    <lineage>
        <taxon>Bacteria</taxon>
        <taxon>Bacillati</taxon>
        <taxon>Actinomycetota</taxon>
        <taxon>Actinomycetes</taxon>
        <taxon>Micromonosporales</taxon>
        <taxon>Micromonosporaceae</taxon>
        <taxon>Rugosimonospora</taxon>
    </lineage>
</organism>
<keyword evidence="7 11" id="KW-1133">Transmembrane helix</keyword>
<dbReference type="InterPro" id="IPR001851">
    <property type="entry name" value="ABC_transp_permease"/>
</dbReference>
<comment type="subcellular location">
    <subcellularLocation>
        <location evidence="1">Cell membrane</location>
        <topology evidence="1">Multi-pass membrane protein</topology>
    </subcellularLocation>
</comment>
<name>A0A8J3VTY1_9ACTN</name>
<keyword evidence="13" id="KW-1185">Reference proteome</keyword>
<evidence type="ECO:0000313" key="12">
    <source>
        <dbReference type="EMBL" id="GIH18028.1"/>
    </source>
</evidence>
<dbReference type="Proteomes" id="UP000642748">
    <property type="component" value="Unassembled WGS sequence"/>
</dbReference>
<dbReference type="PANTHER" id="PTHR32196">
    <property type="entry name" value="ABC TRANSPORTER PERMEASE PROTEIN YPHD-RELATED-RELATED"/>
    <property type="match status" value="1"/>
</dbReference>
<dbReference type="GO" id="GO:0022857">
    <property type="term" value="F:transmembrane transporter activity"/>
    <property type="evidence" value="ECO:0007669"/>
    <property type="project" value="InterPro"/>
</dbReference>
<comment type="caution">
    <text evidence="12">The sequence shown here is derived from an EMBL/GenBank/DDBJ whole genome shotgun (WGS) entry which is preliminary data.</text>
</comment>
<evidence type="ECO:0000313" key="13">
    <source>
        <dbReference type="Proteomes" id="UP000642748"/>
    </source>
</evidence>
<feature type="transmembrane region" description="Helical" evidence="11">
    <location>
        <begin position="265"/>
        <end position="281"/>
    </location>
</feature>
<sequence>MTTQTNAETVRPATEATTYRRSWSAAILRRELLLLIVMVAIVLASIAHHPYFWSSRNIAFILADSMVITFLALGETFVLLSRGVDLSIAPIMGLSACIVGFRAQDHGMTLLPAVFLGALVGLALGLGNALLVAVLRLPPIIATLGTLSVYGGLQFVVTGGRQVDHVPTQYTDLGSETLAWGIPTILLIGCAAVLVTAVLLRHTTFGRSVYATGNDLEAAYRAGIRTQRVIFVCYLICGLFAGLAGVIYLMRTGSAVATTGTDTDANLNAIAAALIGGTALTGGRGGAFGAIAGSVFLSLTLTAMVFAGIPAIWQPAGVGAAILIAVLADGKARRRNNTFRLGRVRLRRSS</sequence>
<evidence type="ECO:0000256" key="7">
    <source>
        <dbReference type="ARBA" id="ARBA00022989"/>
    </source>
</evidence>
<dbReference type="RefSeq" id="WP_203921567.1">
    <property type="nucleotide sequence ID" value="NZ_BONZ01000062.1"/>
</dbReference>
<accession>A0A8J3VTY1</accession>
<evidence type="ECO:0000256" key="1">
    <source>
        <dbReference type="ARBA" id="ARBA00004651"/>
    </source>
</evidence>
<keyword evidence="6 11" id="KW-0812">Transmembrane</keyword>
<evidence type="ECO:0000256" key="5">
    <source>
        <dbReference type="ARBA" id="ARBA00022519"/>
    </source>
</evidence>
<feature type="transmembrane region" description="Helical" evidence="11">
    <location>
        <begin position="177"/>
        <end position="200"/>
    </location>
</feature>
<dbReference type="EMBL" id="BONZ01000062">
    <property type="protein sequence ID" value="GIH18028.1"/>
    <property type="molecule type" value="Genomic_DNA"/>
</dbReference>
<dbReference type="PANTHER" id="PTHR32196:SF29">
    <property type="entry name" value="AUTOINDUCER 2 IMPORT SYSTEM PERMEASE PROTEIN LSRC"/>
    <property type="match status" value="1"/>
</dbReference>
<evidence type="ECO:0000256" key="6">
    <source>
        <dbReference type="ARBA" id="ARBA00022692"/>
    </source>
</evidence>
<keyword evidence="8 11" id="KW-0472">Membrane</keyword>
<comment type="subunit">
    <text evidence="2">The complex is composed of two ATP-binding proteins (LsrA), two transmembrane proteins (LsrC and LsrD) and a solute-binding protein (LsrB).</text>
</comment>
<evidence type="ECO:0000256" key="10">
    <source>
        <dbReference type="ARBA" id="ARBA00039382"/>
    </source>
</evidence>
<feature type="transmembrane region" description="Helical" evidence="11">
    <location>
        <begin position="86"/>
        <end position="104"/>
    </location>
</feature>
<dbReference type="Pfam" id="PF02653">
    <property type="entry name" value="BPD_transp_2"/>
    <property type="match status" value="1"/>
</dbReference>
<evidence type="ECO:0000256" key="9">
    <source>
        <dbReference type="ARBA" id="ARBA00025439"/>
    </source>
</evidence>
<feature type="transmembrane region" description="Helical" evidence="11">
    <location>
        <begin position="140"/>
        <end position="157"/>
    </location>
</feature>
<evidence type="ECO:0000256" key="8">
    <source>
        <dbReference type="ARBA" id="ARBA00023136"/>
    </source>
</evidence>
<feature type="transmembrane region" description="Helical" evidence="11">
    <location>
        <begin position="58"/>
        <end position="79"/>
    </location>
</feature>
<proteinExistence type="predicted"/>
<comment type="function">
    <text evidence="9">Part of the ABC transporter complex LsrABCD involved in autoinducer 2 (AI-2) import. Probably responsible for the translocation of the substrate across the membrane.</text>
</comment>
<feature type="transmembrane region" description="Helical" evidence="11">
    <location>
        <begin position="288"/>
        <end position="306"/>
    </location>
</feature>
<evidence type="ECO:0000256" key="2">
    <source>
        <dbReference type="ARBA" id="ARBA00011262"/>
    </source>
</evidence>
<feature type="transmembrane region" description="Helical" evidence="11">
    <location>
        <begin position="229"/>
        <end position="250"/>
    </location>
</feature>
<dbReference type="CDD" id="cd06579">
    <property type="entry name" value="TM_PBP1_transp_AraH_like"/>
    <property type="match status" value="1"/>
</dbReference>
<evidence type="ECO:0000256" key="3">
    <source>
        <dbReference type="ARBA" id="ARBA00022448"/>
    </source>
</evidence>
<protein>
    <recommendedName>
        <fullName evidence="10">Autoinducer 2 import system permease protein LsrC</fullName>
    </recommendedName>
</protein>
<dbReference type="GO" id="GO:0005886">
    <property type="term" value="C:plasma membrane"/>
    <property type="evidence" value="ECO:0007669"/>
    <property type="project" value="UniProtKB-SubCell"/>
</dbReference>
<evidence type="ECO:0000256" key="11">
    <source>
        <dbReference type="SAM" id="Phobius"/>
    </source>
</evidence>